<dbReference type="OrthoDB" id="273633at2759"/>
<keyword evidence="3" id="KW-1185">Reference proteome</keyword>
<dbReference type="GeneID" id="94174004"/>
<evidence type="ECO:0000313" key="3">
    <source>
        <dbReference type="Proteomes" id="UP000674179"/>
    </source>
</evidence>
<evidence type="ECO:0000313" key="2">
    <source>
        <dbReference type="EMBL" id="KAG5483846.1"/>
    </source>
</evidence>
<evidence type="ECO:0000256" key="1">
    <source>
        <dbReference type="SAM" id="MobiDB-lite"/>
    </source>
</evidence>
<comment type="caution">
    <text evidence="2">The sequence shown here is derived from an EMBL/GenBank/DDBJ whole genome shotgun (WGS) entry which is preliminary data.</text>
</comment>
<dbReference type="EMBL" id="JAFHKP010000011">
    <property type="protein sequence ID" value="KAG5483846.1"/>
    <property type="molecule type" value="Genomic_DNA"/>
</dbReference>
<feature type="region of interest" description="Disordered" evidence="1">
    <location>
        <begin position="95"/>
        <end position="114"/>
    </location>
</feature>
<organism evidence="2 3">
    <name type="scientific">Leishmania enriettii</name>
    <dbReference type="NCBI Taxonomy" id="5663"/>
    <lineage>
        <taxon>Eukaryota</taxon>
        <taxon>Discoba</taxon>
        <taxon>Euglenozoa</taxon>
        <taxon>Kinetoplastea</taxon>
        <taxon>Metakinetoplastina</taxon>
        <taxon>Trypanosomatida</taxon>
        <taxon>Trypanosomatidae</taxon>
        <taxon>Leishmaniinae</taxon>
        <taxon>Leishmania</taxon>
    </lineage>
</organism>
<gene>
    <name evidence="2" type="ORF">CUR178_06842</name>
</gene>
<sequence length="179" mass="18941">MASAADSSAAPLLPPMPSALRQLTIAVERLNAASSSPADASVTSPIGLSKTKLPEQLTSAPPADVDVVPTAELLLQVDALQEQYRRLLELAQEPYGSRKADPAESSSGGGSRGLEARAESLMAQLEAAVGQLQQGIRSKQAQATRLVLLNALRREAAERRQLVVKMEGVLSASRQHVRL</sequence>
<dbReference type="AlphaFoldDB" id="A0A836KR60"/>
<accession>A0A836KR60</accession>
<proteinExistence type="predicted"/>
<reference evidence="2 3" key="1">
    <citation type="submission" date="2021-02" db="EMBL/GenBank/DDBJ databases">
        <title>Leishmania (Mundinia) enrietti genome sequencing and assembly.</title>
        <authorList>
            <person name="Almutairi H."/>
            <person name="Gatherer D."/>
        </authorList>
    </citation>
    <scope>NUCLEOTIDE SEQUENCE [LARGE SCALE GENOMIC DNA]</scope>
    <source>
        <strain evidence="2">CUR178</strain>
    </source>
</reference>
<protein>
    <submittedName>
        <fullName evidence="2">Uncharacterized protein</fullName>
    </submittedName>
</protein>
<name>A0A836KR60_LEIEN</name>
<dbReference type="Proteomes" id="UP000674179">
    <property type="component" value="Chromosome 11"/>
</dbReference>
<dbReference type="RefSeq" id="XP_067694907.1">
    <property type="nucleotide sequence ID" value="XM_067838494.1"/>
</dbReference>
<dbReference type="KEGG" id="lenr:94174004"/>